<keyword evidence="6" id="KW-0378">Hydrolase</keyword>
<dbReference type="PROSITE" id="PS51643">
    <property type="entry name" value="HD_CAS3"/>
    <property type="match status" value="1"/>
</dbReference>
<evidence type="ECO:0000256" key="4">
    <source>
        <dbReference type="ARBA" id="ARBA00022723"/>
    </source>
</evidence>
<dbReference type="RefSeq" id="WP_050742089.1">
    <property type="nucleotide sequence ID" value="NZ_PIUK01000121.1"/>
</dbReference>
<keyword evidence="9" id="KW-0051">Antiviral defense</keyword>
<dbReference type="NCBIfam" id="TIGR01587">
    <property type="entry name" value="cas3_core"/>
    <property type="match status" value="1"/>
</dbReference>
<dbReference type="CDD" id="cd09641">
    <property type="entry name" value="Cas3''_I"/>
    <property type="match status" value="1"/>
</dbReference>
<evidence type="ECO:0000259" key="10">
    <source>
        <dbReference type="PROSITE" id="PS51643"/>
    </source>
</evidence>
<evidence type="ECO:0000313" key="12">
    <source>
        <dbReference type="Proteomes" id="UP000732377"/>
    </source>
</evidence>
<feature type="domain" description="HD Cas3-type" evidence="10">
    <location>
        <begin position="128"/>
        <end position="322"/>
    </location>
</feature>
<dbReference type="GO" id="GO:0046872">
    <property type="term" value="F:metal ion binding"/>
    <property type="evidence" value="ECO:0007669"/>
    <property type="project" value="UniProtKB-KW"/>
</dbReference>
<dbReference type="Pfam" id="PF22590">
    <property type="entry name" value="Cas3-like_C_2"/>
    <property type="match status" value="1"/>
</dbReference>
<proteinExistence type="inferred from homology"/>
<dbReference type="InterPro" id="IPR006483">
    <property type="entry name" value="CRISPR-assoc_Cas3_HD"/>
</dbReference>
<evidence type="ECO:0000256" key="3">
    <source>
        <dbReference type="ARBA" id="ARBA00022722"/>
    </source>
</evidence>
<dbReference type="Pfam" id="PF18395">
    <property type="entry name" value="Cas3_C"/>
    <property type="match status" value="1"/>
</dbReference>
<keyword evidence="5" id="KW-0547">Nucleotide-binding</keyword>
<comment type="caution">
    <text evidence="11">The sequence shown here is derived from an EMBL/GenBank/DDBJ whole genome shotgun (WGS) entry which is preliminary data.</text>
</comment>
<reference evidence="11" key="1">
    <citation type="submission" date="2017-11" db="EMBL/GenBank/DDBJ databases">
        <title>Three new genomes from thermophilic consortium.</title>
        <authorList>
            <person name="Quaggio R."/>
            <person name="Amgarten D."/>
            <person name="Setubal J.C."/>
        </authorList>
    </citation>
    <scope>NUCLEOTIDE SEQUENCE</scope>
    <source>
        <strain evidence="11">ZCTH01-B2</strain>
    </source>
</reference>
<evidence type="ECO:0000256" key="9">
    <source>
        <dbReference type="ARBA" id="ARBA00023118"/>
    </source>
</evidence>
<evidence type="ECO:0000256" key="6">
    <source>
        <dbReference type="ARBA" id="ARBA00022801"/>
    </source>
</evidence>
<dbReference type="Gene3D" id="3.40.50.300">
    <property type="entry name" value="P-loop containing nucleotide triphosphate hydrolases"/>
    <property type="match status" value="2"/>
</dbReference>
<dbReference type="Gene3D" id="3.30.70.240">
    <property type="match status" value="1"/>
</dbReference>
<comment type="similarity">
    <text evidence="1">In the N-terminal section; belongs to the CRISPR-associated nuclease Cas3-HD family.</text>
</comment>
<dbReference type="Gene3D" id="1.10.3210.30">
    <property type="match status" value="1"/>
</dbReference>
<dbReference type="GO" id="GO:0005524">
    <property type="term" value="F:ATP binding"/>
    <property type="evidence" value="ECO:0007669"/>
    <property type="project" value="UniProtKB-KW"/>
</dbReference>
<dbReference type="InterPro" id="IPR027417">
    <property type="entry name" value="P-loop_NTPase"/>
</dbReference>
<dbReference type="InterPro" id="IPR006474">
    <property type="entry name" value="Helicase_Cas3_CRISPR-ass_core"/>
</dbReference>
<dbReference type="Proteomes" id="UP000732377">
    <property type="component" value="Unassembled WGS sequence"/>
</dbReference>
<dbReference type="InterPro" id="IPR050547">
    <property type="entry name" value="DEAD_box_RNA_helicases"/>
</dbReference>
<dbReference type="PANTHER" id="PTHR47963:SF9">
    <property type="entry name" value="CRISPR-ASSOCIATED ENDONUCLEASE_HELICASE CAS3"/>
    <property type="match status" value="1"/>
</dbReference>
<dbReference type="EMBL" id="PIUK01000121">
    <property type="protein sequence ID" value="MBY6276941.1"/>
    <property type="molecule type" value="Genomic_DNA"/>
</dbReference>
<dbReference type="NCBIfam" id="TIGR01596">
    <property type="entry name" value="cas3_HD"/>
    <property type="match status" value="1"/>
</dbReference>
<dbReference type="InterPro" id="IPR054712">
    <property type="entry name" value="Cas3-like_dom"/>
</dbReference>
<comment type="similarity">
    <text evidence="2">In the central section; belongs to the CRISPR-associated helicase Cas3 family.</text>
</comment>
<evidence type="ECO:0000256" key="1">
    <source>
        <dbReference type="ARBA" id="ARBA00006847"/>
    </source>
</evidence>
<evidence type="ECO:0000313" key="11">
    <source>
        <dbReference type="EMBL" id="MBY6276941.1"/>
    </source>
</evidence>
<dbReference type="GO" id="GO:0003723">
    <property type="term" value="F:RNA binding"/>
    <property type="evidence" value="ECO:0007669"/>
    <property type="project" value="TreeGrafter"/>
</dbReference>
<dbReference type="GO" id="GO:0004518">
    <property type="term" value="F:nuclease activity"/>
    <property type="evidence" value="ECO:0007669"/>
    <property type="project" value="UniProtKB-KW"/>
</dbReference>
<dbReference type="InterPro" id="IPR038257">
    <property type="entry name" value="CRISPR-assoc_Cas3_HD_sf"/>
</dbReference>
<dbReference type="GO" id="GO:0051607">
    <property type="term" value="P:defense response to virus"/>
    <property type="evidence" value="ECO:0007669"/>
    <property type="project" value="UniProtKB-KW"/>
</dbReference>
<evidence type="ECO:0000256" key="8">
    <source>
        <dbReference type="ARBA" id="ARBA00022840"/>
    </source>
</evidence>
<dbReference type="GO" id="GO:0016787">
    <property type="term" value="F:hydrolase activity"/>
    <property type="evidence" value="ECO:0007669"/>
    <property type="project" value="UniProtKB-KW"/>
</dbReference>
<evidence type="ECO:0000256" key="5">
    <source>
        <dbReference type="ARBA" id="ARBA00022741"/>
    </source>
</evidence>
<protein>
    <submittedName>
        <fullName evidence="11">Type I-E CRISPR-associated endoribonuclease Cas2</fullName>
    </submittedName>
</protein>
<dbReference type="InterPro" id="IPR010152">
    <property type="entry name" value="CRISPR-assoc_prot_Cas2_sub"/>
</dbReference>
<gene>
    <name evidence="11" type="ORF">CWE10_12145</name>
</gene>
<keyword evidence="7" id="KW-0347">Helicase</keyword>
<organism evidence="11 12">
    <name type="scientific">Symbiobacterium thermophilum</name>
    <dbReference type="NCBI Taxonomy" id="2734"/>
    <lineage>
        <taxon>Bacteria</taxon>
        <taxon>Bacillati</taxon>
        <taxon>Bacillota</taxon>
        <taxon>Clostridia</taxon>
        <taxon>Eubacteriales</taxon>
        <taxon>Symbiobacteriaceae</taxon>
        <taxon>Symbiobacterium</taxon>
    </lineage>
</organism>
<dbReference type="CDD" id="cd09755">
    <property type="entry name" value="Cas2_I-E"/>
    <property type="match status" value="1"/>
</dbReference>
<dbReference type="InterPro" id="IPR041372">
    <property type="entry name" value="Cas3_C"/>
</dbReference>
<dbReference type="GO" id="GO:0003724">
    <property type="term" value="F:RNA helicase activity"/>
    <property type="evidence" value="ECO:0007669"/>
    <property type="project" value="TreeGrafter"/>
</dbReference>
<evidence type="ECO:0000256" key="2">
    <source>
        <dbReference type="ARBA" id="ARBA00009046"/>
    </source>
</evidence>
<dbReference type="NCBIfam" id="TIGR01873">
    <property type="entry name" value="cas_CT1978"/>
    <property type="match status" value="1"/>
</dbReference>
<dbReference type="AlphaFoldDB" id="A0A953IB35"/>
<keyword evidence="8" id="KW-0067">ATP-binding</keyword>
<accession>A0A953IB35</accession>
<sequence length="1034" mass="115982">MVVLIVESAPPGLRGELSKWMLEPRAGVFVGSVSAAVRDLLWEKACQEVGDGGCIMIYRTNNEQGFAVRTWGDTTREVEDWEGLFLVRRPDRPSDNPHMSFTPPQDWNDYLHPEIWAKTARGVELAEGEGHYHPLCCHMIDTAMVAWRMWRYVLPQRLRDQIRRQLGLQTDDEAGRWIAFFAGLHDLGKATPAFAKQWPEGWRLLTEQKYGAASGSESKPHYVLTTFLLESLLEELGLPGAVAVPVAAVIGAHHGLFPTATDLRHAERYAGKAKWQEAQAHLVRLLAHVLGVDRLNVPTGDLWQANSLLVILAGLTSVADWIASNHTYFPFAGDRVRLPSYARQARWRAWMALHQLGWFHRPVAMAPRSFTELFDKVPNHLQKQVLAIADRLSGPSLVLLEYPMGGGKTEAALYLADSLAVAAGQKGLYFALPTMATSNQMFGRVNRYLVNRFPGSRINVQLLHGHASLNAEFELLRAAHLQELERRRAGREQELAAVGESTAATVLAAEWFTYKKRGLLAPYGIGTIDQALLSVLQTKHFFVRLFGLAGKVVILDEVHAYDTYMQTLLTRLLTWLAACGTSVVLLSATLPAHTRKALVAAYAAGRGLPAPAEPEVTYPRVTWLTDMESNAVHIEGAATRTITLRRYAQDDEGWMRALQEALVDGGCAAVIVNTVSRAQAVYQKLQDYFPPEELCLFHARYPFDDRMAREREVLTRFGPGIADRPRRAVLVATQVVEQSLDLDFDLLVTDLAPVDLVFQRSGRLWRHRREWRPPGFTEPTLWLLMPPLDEQGVPQFERGSRLIYDHHTMLRSWLVLAQQDHLCIPDQLEPMVEAVYRPADPPEELPEPLRALWLQTRAVLEAEQARDQQEARRRYIPDVHQNLLEMVLTDLEEEGESHPAVQALTRLGGIAVTAVCLVEADGRLWAPGPEPREIHLQRRPDKEDVRALLGRAIAISFDPGLARQILALDPPEVWEGSAYLRRCRLLTFDPAGNCLTAGLPLRLDPELGLLKIPGGEEEEEECRDFPSGKTRGSR</sequence>
<dbReference type="SUPFAM" id="SSF52540">
    <property type="entry name" value="P-loop containing nucleoside triphosphate hydrolases"/>
    <property type="match status" value="1"/>
</dbReference>
<keyword evidence="4" id="KW-0479">Metal-binding</keyword>
<keyword evidence="3" id="KW-0540">Nuclease</keyword>
<dbReference type="Pfam" id="PF09707">
    <property type="entry name" value="Cas_Cas2CT1978"/>
    <property type="match status" value="1"/>
</dbReference>
<name>A0A953IB35_SYMTR</name>
<dbReference type="PANTHER" id="PTHR47963">
    <property type="entry name" value="DEAD-BOX ATP-DEPENDENT RNA HELICASE 47, MITOCHONDRIAL"/>
    <property type="match status" value="1"/>
</dbReference>
<dbReference type="Pfam" id="PF18019">
    <property type="entry name" value="Cas3_HD"/>
    <property type="match status" value="1"/>
</dbReference>
<evidence type="ECO:0000256" key="7">
    <source>
        <dbReference type="ARBA" id="ARBA00022806"/>
    </source>
</evidence>